<keyword evidence="4" id="KW-0029">Amino-acid transport</keyword>
<organism evidence="7 8">
    <name type="scientific">Capillimicrobium parvum</name>
    <dbReference type="NCBI Taxonomy" id="2884022"/>
    <lineage>
        <taxon>Bacteria</taxon>
        <taxon>Bacillati</taxon>
        <taxon>Actinomycetota</taxon>
        <taxon>Thermoleophilia</taxon>
        <taxon>Solirubrobacterales</taxon>
        <taxon>Capillimicrobiaceae</taxon>
        <taxon>Capillimicrobium</taxon>
    </lineage>
</organism>
<dbReference type="EMBL" id="CP087164">
    <property type="protein sequence ID" value="UGS34017.1"/>
    <property type="molecule type" value="Genomic_DNA"/>
</dbReference>
<dbReference type="KEGG" id="sbae:DSM104329_00386"/>
<name>A0A9E7BZ21_9ACTN</name>
<dbReference type="Proteomes" id="UP001162834">
    <property type="component" value="Chromosome"/>
</dbReference>
<dbReference type="InterPro" id="IPR028081">
    <property type="entry name" value="Leu-bd"/>
</dbReference>
<evidence type="ECO:0000256" key="5">
    <source>
        <dbReference type="SAM" id="SignalP"/>
    </source>
</evidence>
<dbReference type="InterPro" id="IPR028082">
    <property type="entry name" value="Peripla_BP_I"/>
</dbReference>
<comment type="similarity">
    <text evidence="1">Belongs to the leucine-binding protein family.</text>
</comment>
<dbReference type="Gene3D" id="3.40.50.2300">
    <property type="match status" value="2"/>
</dbReference>
<dbReference type="Pfam" id="PF13458">
    <property type="entry name" value="Peripla_BP_6"/>
    <property type="match status" value="1"/>
</dbReference>
<keyword evidence="2" id="KW-0813">Transport</keyword>
<evidence type="ECO:0000259" key="6">
    <source>
        <dbReference type="Pfam" id="PF13458"/>
    </source>
</evidence>
<sequence>MRRLLPLLTVLLSLLVPAAAFAALPAGEIRLGAVWSVTGAGASYAALQPAGAQLAVDEVNASGALGGARLALDERDDRSSASRAAELFTQLIDTGAVALLGPTLSNSALQADRVAQGRGVPVLGVSNTGDGVLDIGDVVFRDSLSERAVQPRTVAVTHRRLHYRRAAIVWATPDAYSKTGHDVFREALRGTPGVRIVADRSFASDSANGYRRALRRIARKRPDALFVSALAPDAVKVMKAARRIRALRAVPFIGGNAFNAPGLIAQGGRAAQGAISGAAWIATEDTPGNAAFVAAFRARFGTAPDQFAAQSYTGVKLLAEAIRRADSSDPRAIRDALAGLRDVDTVLGRFSFGPDREPQYTPVVQQIRGGRYVRIG</sequence>
<proteinExistence type="inferred from homology"/>
<feature type="signal peptide" evidence="5">
    <location>
        <begin position="1"/>
        <end position="22"/>
    </location>
</feature>
<dbReference type="AlphaFoldDB" id="A0A9E7BZ21"/>
<evidence type="ECO:0000256" key="4">
    <source>
        <dbReference type="ARBA" id="ARBA00022970"/>
    </source>
</evidence>
<evidence type="ECO:0000313" key="7">
    <source>
        <dbReference type="EMBL" id="UGS34017.1"/>
    </source>
</evidence>
<protein>
    <submittedName>
        <fullName evidence="7">Leucine-, isoleucine-, valine-, threonine-, and alanine-binding protein</fullName>
    </submittedName>
</protein>
<feature type="chain" id="PRO_5039702359" evidence="5">
    <location>
        <begin position="23"/>
        <end position="376"/>
    </location>
</feature>
<dbReference type="SUPFAM" id="SSF53822">
    <property type="entry name" value="Periplasmic binding protein-like I"/>
    <property type="match status" value="1"/>
</dbReference>
<accession>A0A9E7BZ21</accession>
<keyword evidence="3 5" id="KW-0732">Signal</keyword>
<gene>
    <name evidence="7" type="primary">braC_1</name>
    <name evidence="7" type="ORF">DSM104329_00386</name>
</gene>
<dbReference type="PRINTS" id="PR00337">
    <property type="entry name" value="LEUILEVALBP"/>
</dbReference>
<evidence type="ECO:0000256" key="1">
    <source>
        <dbReference type="ARBA" id="ARBA00010062"/>
    </source>
</evidence>
<dbReference type="InterPro" id="IPR000709">
    <property type="entry name" value="Leu_Ile_Val-bd"/>
</dbReference>
<dbReference type="PANTHER" id="PTHR30483:SF6">
    <property type="entry name" value="PERIPLASMIC BINDING PROTEIN OF ABC TRANSPORTER FOR NATURAL AMINO ACIDS"/>
    <property type="match status" value="1"/>
</dbReference>
<reference evidence="7" key="1">
    <citation type="journal article" date="2022" name="Int. J. Syst. Evol. Microbiol.">
        <title>Pseudomonas aegrilactucae sp. nov. and Pseudomonas morbosilactucae sp. nov., pathogens causing bacterial rot of lettuce in Japan.</title>
        <authorList>
            <person name="Sawada H."/>
            <person name="Fujikawa T."/>
            <person name="Satou M."/>
        </authorList>
    </citation>
    <scope>NUCLEOTIDE SEQUENCE</scope>
    <source>
        <strain evidence="7">0166_1</strain>
    </source>
</reference>
<evidence type="ECO:0000256" key="3">
    <source>
        <dbReference type="ARBA" id="ARBA00022729"/>
    </source>
</evidence>
<keyword evidence="8" id="KW-1185">Reference proteome</keyword>
<evidence type="ECO:0000256" key="2">
    <source>
        <dbReference type="ARBA" id="ARBA00022448"/>
    </source>
</evidence>
<dbReference type="InterPro" id="IPR051010">
    <property type="entry name" value="BCAA_transport"/>
</dbReference>
<dbReference type="GO" id="GO:0006865">
    <property type="term" value="P:amino acid transport"/>
    <property type="evidence" value="ECO:0007669"/>
    <property type="project" value="UniProtKB-KW"/>
</dbReference>
<feature type="domain" description="Leucine-binding protein" evidence="6">
    <location>
        <begin position="28"/>
        <end position="369"/>
    </location>
</feature>
<evidence type="ECO:0000313" key="8">
    <source>
        <dbReference type="Proteomes" id="UP001162834"/>
    </source>
</evidence>
<dbReference type="PANTHER" id="PTHR30483">
    <property type="entry name" value="LEUCINE-SPECIFIC-BINDING PROTEIN"/>
    <property type="match status" value="1"/>
</dbReference>
<dbReference type="RefSeq" id="WP_259313707.1">
    <property type="nucleotide sequence ID" value="NZ_CP087164.1"/>
</dbReference>